<keyword evidence="1" id="KW-1133">Transmembrane helix</keyword>
<evidence type="ECO:0000256" key="1">
    <source>
        <dbReference type="SAM" id="Phobius"/>
    </source>
</evidence>
<reference evidence="2" key="1">
    <citation type="submission" date="2021-01" db="EMBL/GenBank/DDBJ databases">
        <authorList>
            <person name="Corre E."/>
            <person name="Pelletier E."/>
            <person name="Niang G."/>
            <person name="Scheremetjew M."/>
            <person name="Finn R."/>
            <person name="Kale V."/>
            <person name="Holt S."/>
            <person name="Cochrane G."/>
            <person name="Meng A."/>
            <person name="Brown T."/>
            <person name="Cohen L."/>
        </authorList>
    </citation>
    <scope>NUCLEOTIDE SEQUENCE</scope>
    <source>
        <strain evidence="2">CCMP2058</strain>
    </source>
</reference>
<dbReference type="InterPro" id="IPR036400">
    <property type="entry name" value="Cyt_B5-like_heme/steroid_sf"/>
</dbReference>
<dbReference type="GO" id="GO:0012505">
    <property type="term" value="C:endomembrane system"/>
    <property type="evidence" value="ECO:0007669"/>
    <property type="project" value="TreeGrafter"/>
</dbReference>
<evidence type="ECO:0000313" key="2">
    <source>
        <dbReference type="EMBL" id="CAD8430279.1"/>
    </source>
</evidence>
<sequence>MMVNNRTTLLSSTQTFTITSKSYLNRLIDIFVLLLFLSLAVDGIVFDVSAGRNYYGPDGSYGIFGGRICDRALALGKLENGYLIGSLEGLSEKEITTHKHWVNFFKKKYSAVGVLAGYLPSK</sequence>
<dbReference type="EMBL" id="HBEM01001570">
    <property type="protein sequence ID" value="CAD8430279.1"/>
    <property type="molecule type" value="Transcribed_RNA"/>
</dbReference>
<dbReference type="PANTHER" id="PTHR10281">
    <property type="entry name" value="MEMBRANE-ASSOCIATED PROGESTERONE RECEPTOR COMPONENT-RELATED"/>
    <property type="match status" value="1"/>
</dbReference>
<name>A0A7S0CPU2_9EUKA</name>
<gene>
    <name evidence="2" type="ORF">LAMO00422_LOCUS1128</name>
</gene>
<organism evidence="2">
    <name type="scientific">Amorphochlora amoebiformis</name>
    <dbReference type="NCBI Taxonomy" id="1561963"/>
    <lineage>
        <taxon>Eukaryota</taxon>
        <taxon>Sar</taxon>
        <taxon>Rhizaria</taxon>
        <taxon>Cercozoa</taxon>
        <taxon>Chlorarachniophyceae</taxon>
        <taxon>Amorphochlora</taxon>
    </lineage>
</organism>
<proteinExistence type="predicted"/>
<keyword evidence="1" id="KW-0472">Membrane</keyword>
<dbReference type="AlphaFoldDB" id="A0A7S0CPU2"/>
<dbReference type="GO" id="GO:0016020">
    <property type="term" value="C:membrane"/>
    <property type="evidence" value="ECO:0007669"/>
    <property type="project" value="TreeGrafter"/>
</dbReference>
<dbReference type="Gene3D" id="3.10.120.10">
    <property type="entry name" value="Cytochrome b5-like heme/steroid binding domain"/>
    <property type="match status" value="1"/>
</dbReference>
<keyword evidence="1" id="KW-0812">Transmembrane</keyword>
<accession>A0A7S0CPU2</accession>
<dbReference type="InterPro" id="IPR050577">
    <property type="entry name" value="MAPR/NEUFC/NENF-like"/>
</dbReference>
<feature type="transmembrane region" description="Helical" evidence="1">
    <location>
        <begin position="27"/>
        <end position="46"/>
    </location>
</feature>
<protein>
    <recommendedName>
        <fullName evidence="3">Cytochrome b5 heme-binding domain-containing protein</fullName>
    </recommendedName>
</protein>
<dbReference type="PANTHER" id="PTHR10281:SF76">
    <property type="entry name" value="CALCUTTA CUP-RELATED"/>
    <property type="match status" value="1"/>
</dbReference>
<evidence type="ECO:0008006" key="3">
    <source>
        <dbReference type="Google" id="ProtNLM"/>
    </source>
</evidence>
<dbReference type="SUPFAM" id="SSF55856">
    <property type="entry name" value="Cytochrome b5-like heme/steroid binding domain"/>
    <property type="match status" value="1"/>
</dbReference>